<dbReference type="PROSITE" id="PS00959">
    <property type="entry name" value="HISTONE_H3_2"/>
    <property type="match status" value="1"/>
</dbReference>
<keyword evidence="5" id="KW-1185">Reference proteome</keyword>
<dbReference type="InterPro" id="IPR000164">
    <property type="entry name" value="Histone_H3/CENP-A"/>
</dbReference>
<evidence type="ECO:0000313" key="4">
    <source>
        <dbReference type="EMBL" id="CAL8090035.1"/>
    </source>
</evidence>
<dbReference type="SUPFAM" id="SSF47113">
    <property type="entry name" value="Histone-fold"/>
    <property type="match status" value="1"/>
</dbReference>
<evidence type="ECO:0000256" key="2">
    <source>
        <dbReference type="SAM" id="MobiDB-lite"/>
    </source>
</evidence>
<comment type="caution">
    <text evidence="4">The sequence shown here is derived from an EMBL/GenBank/DDBJ whole genome shotgun (WGS) entry which is preliminary data.</text>
</comment>
<organism evidence="4 5">
    <name type="scientific">Orchesella dallaii</name>
    <dbReference type="NCBI Taxonomy" id="48710"/>
    <lineage>
        <taxon>Eukaryota</taxon>
        <taxon>Metazoa</taxon>
        <taxon>Ecdysozoa</taxon>
        <taxon>Arthropoda</taxon>
        <taxon>Hexapoda</taxon>
        <taxon>Collembola</taxon>
        <taxon>Entomobryomorpha</taxon>
        <taxon>Entomobryoidea</taxon>
        <taxon>Orchesellidae</taxon>
        <taxon>Orchesellinae</taxon>
        <taxon>Orchesella</taxon>
    </lineage>
</organism>
<dbReference type="PANTHER" id="PTHR45810">
    <property type="entry name" value="HISTONE H3.2"/>
    <property type="match status" value="1"/>
</dbReference>
<dbReference type="EMBL" id="CAXLJM020000024">
    <property type="protein sequence ID" value="CAL8090035.1"/>
    <property type="molecule type" value="Genomic_DNA"/>
</dbReference>
<evidence type="ECO:0000256" key="1">
    <source>
        <dbReference type="ARBA" id="ARBA00010343"/>
    </source>
</evidence>
<dbReference type="InterPro" id="IPR009072">
    <property type="entry name" value="Histone-fold"/>
</dbReference>
<evidence type="ECO:0000259" key="3">
    <source>
        <dbReference type="Pfam" id="PF00125"/>
    </source>
</evidence>
<dbReference type="Proteomes" id="UP001642540">
    <property type="component" value="Unassembled WGS sequence"/>
</dbReference>
<dbReference type="PRINTS" id="PR00622">
    <property type="entry name" value="HISTONEH3"/>
</dbReference>
<feature type="domain" description="Core Histone H2A/H2B/H3" evidence="3">
    <location>
        <begin position="50"/>
        <end position="136"/>
    </location>
</feature>
<dbReference type="Gene3D" id="1.10.20.10">
    <property type="entry name" value="Histone, subunit A"/>
    <property type="match status" value="1"/>
</dbReference>
<sequence>MPPSNSRRTGGEGSRRRRSVIVFRPKQPLPRRHEVPTKTKVPPRYKPPARYLSEIRHYQRIEHLLIPAAPFGRLVREIAVSVTSFQDIRFQSLALRALHEAAESYICGLFEDSYLCALHSKRVTLMAKDLRLAYRIRGDITRMGL</sequence>
<feature type="region of interest" description="Disordered" evidence="2">
    <location>
        <begin position="1"/>
        <end position="22"/>
    </location>
</feature>
<dbReference type="InterPro" id="IPR007125">
    <property type="entry name" value="H2A/H2B/H3"/>
</dbReference>
<name>A0ABP1Q827_9HEXA</name>
<dbReference type="Pfam" id="PF00125">
    <property type="entry name" value="Histone"/>
    <property type="match status" value="1"/>
</dbReference>
<dbReference type="SMART" id="SM00428">
    <property type="entry name" value="H3"/>
    <property type="match status" value="1"/>
</dbReference>
<dbReference type="CDD" id="cd22911">
    <property type="entry name" value="HFD_H3"/>
    <property type="match status" value="1"/>
</dbReference>
<comment type="similarity">
    <text evidence="1">Belongs to the histone H3 family.</text>
</comment>
<protein>
    <recommendedName>
        <fullName evidence="3">Core Histone H2A/H2B/H3 domain-containing protein</fullName>
    </recommendedName>
</protein>
<proteinExistence type="inferred from homology"/>
<accession>A0ABP1Q827</accession>
<reference evidence="4 5" key="1">
    <citation type="submission" date="2024-08" db="EMBL/GenBank/DDBJ databases">
        <authorList>
            <person name="Cucini C."/>
            <person name="Frati F."/>
        </authorList>
    </citation>
    <scope>NUCLEOTIDE SEQUENCE [LARGE SCALE GENOMIC DNA]</scope>
</reference>
<gene>
    <name evidence="4" type="ORF">ODALV1_LOCUS7534</name>
</gene>
<evidence type="ECO:0000313" key="5">
    <source>
        <dbReference type="Proteomes" id="UP001642540"/>
    </source>
</evidence>